<name>A0A836K7G0_LEIEN</name>
<feature type="compositionally biased region" description="Polar residues" evidence="1">
    <location>
        <begin position="1"/>
        <end position="12"/>
    </location>
</feature>
<evidence type="ECO:0000313" key="3">
    <source>
        <dbReference type="Proteomes" id="UP000674179"/>
    </source>
</evidence>
<dbReference type="Proteomes" id="UP000674179">
    <property type="component" value="Chromosome 36"/>
</dbReference>
<feature type="region of interest" description="Disordered" evidence="1">
    <location>
        <begin position="187"/>
        <end position="207"/>
    </location>
</feature>
<organism evidence="2 3">
    <name type="scientific">Leishmania enriettii</name>
    <dbReference type="NCBI Taxonomy" id="5663"/>
    <lineage>
        <taxon>Eukaryota</taxon>
        <taxon>Discoba</taxon>
        <taxon>Euglenozoa</taxon>
        <taxon>Kinetoplastea</taxon>
        <taxon>Metakinetoplastina</taxon>
        <taxon>Trypanosomatida</taxon>
        <taxon>Trypanosomatidae</taxon>
        <taxon>Leishmaniinae</taxon>
        <taxon>Leishmania</taxon>
    </lineage>
</organism>
<dbReference type="KEGG" id="lenr:94167985"/>
<feature type="compositionally biased region" description="Polar residues" evidence="1">
    <location>
        <begin position="421"/>
        <end position="435"/>
    </location>
</feature>
<accession>A0A836K7G0</accession>
<feature type="compositionally biased region" description="Polar residues" evidence="1">
    <location>
        <begin position="447"/>
        <end position="456"/>
    </location>
</feature>
<evidence type="ECO:0000313" key="2">
    <source>
        <dbReference type="EMBL" id="KAG5465979.1"/>
    </source>
</evidence>
<reference evidence="2 3" key="1">
    <citation type="submission" date="2021-02" db="EMBL/GenBank/DDBJ databases">
        <title>Leishmania (Mundinia) enrietti genome sequencing and assembly.</title>
        <authorList>
            <person name="Almutairi H."/>
            <person name="Gatherer D."/>
        </authorList>
    </citation>
    <scope>NUCLEOTIDE SEQUENCE [LARGE SCALE GENOMIC DNA]</scope>
    <source>
        <strain evidence="2">CUR178</strain>
    </source>
</reference>
<feature type="region of interest" description="Disordered" evidence="1">
    <location>
        <begin position="317"/>
        <end position="372"/>
    </location>
</feature>
<feature type="compositionally biased region" description="Polar residues" evidence="1">
    <location>
        <begin position="341"/>
        <end position="350"/>
    </location>
</feature>
<gene>
    <name evidence="2" type="ORF">CUR178_00694</name>
</gene>
<comment type="caution">
    <text evidence="2">The sequence shown here is derived from an EMBL/GenBank/DDBJ whole genome shotgun (WGS) entry which is preliminary data.</text>
</comment>
<dbReference type="EMBL" id="JAFHKP010000036">
    <property type="protein sequence ID" value="KAG5465979.1"/>
    <property type="molecule type" value="Genomic_DNA"/>
</dbReference>
<proteinExistence type="predicted"/>
<dbReference type="GeneID" id="94167985"/>
<dbReference type="RefSeq" id="XP_067688578.1">
    <property type="nucleotide sequence ID" value="XM_067832475.1"/>
</dbReference>
<dbReference type="OrthoDB" id="267742at2759"/>
<keyword evidence="3" id="KW-1185">Reference proteome</keyword>
<feature type="region of interest" description="Disordered" evidence="1">
    <location>
        <begin position="1"/>
        <end position="31"/>
    </location>
</feature>
<feature type="region of interest" description="Disordered" evidence="1">
    <location>
        <begin position="389"/>
        <end position="466"/>
    </location>
</feature>
<sequence>MSSMRPPSQTALQRRKLGVSSTRSGDAAHNGQVETFLRERLENWDREAAEVIVVWSHVCGMCSPEYQSQLRNAQATLRKTNKKEKRCETTELQALNDSQKSCPRRHRDRPAADFWTRRQVQLDAAQRHRDRQLQRQQRPEANGQMNPPCSSTHEPNPPACSKQVRIFGAGSTSVSSRLTPVGVHHVPLTPAPPTTPPRSCRRANGGGVTQSGAQCVLTLELESSKNERSGKRTELASPLNKRGDCTLYGTCSNGSGSAIPSTVDEHEVSAAGSTPTATPSQPSSSISGTFIVRRRPGVHGHLYSSSKVVLKHTTQASRAISGSPLPVAPSPPQPTHRTSRHSSANTSNAAQEGRTDAEVNAPSSLLPMDSSLPFPSRAATAIFDSRSNSCENVSASHRRRRTRERSLDGPTHRERSRGEVNTDTQESAANASSQIFAPIENGLHPDNLSSVSSAASYLNRGDREQC</sequence>
<feature type="region of interest" description="Disordered" evidence="1">
    <location>
        <begin position="96"/>
        <end position="162"/>
    </location>
</feature>
<feature type="compositionally biased region" description="Low complexity" evidence="1">
    <location>
        <begin position="362"/>
        <end position="372"/>
    </location>
</feature>
<dbReference type="AlphaFoldDB" id="A0A836K7G0"/>
<feature type="compositionally biased region" description="Basic and acidic residues" evidence="1">
    <location>
        <begin position="404"/>
        <end position="420"/>
    </location>
</feature>
<feature type="compositionally biased region" description="Polar residues" evidence="1">
    <location>
        <begin position="143"/>
        <end position="154"/>
    </location>
</feature>
<evidence type="ECO:0000256" key="1">
    <source>
        <dbReference type="SAM" id="MobiDB-lite"/>
    </source>
</evidence>
<feature type="region of interest" description="Disordered" evidence="1">
    <location>
        <begin position="258"/>
        <end position="288"/>
    </location>
</feature>
<protein>
    <submittedName>
        <fullName evidence="2">Uncharacterized protein</fullName>
    </submittedName>
</protein>
<feature type="compositionally biased region" description="Low complexity" evidence="1">
    <location>
        <begin position="269"/>
        <end position="287"/>
    </location>
</feature>